<protein>
    <recommendedName>
        <fullName evidence="4">Glycosyltransferase Family 31</fullName>
    </recommendedName>
</protein>
<reference evidence="2" key="2">
    <citation type="submission" date="2023-05" db="EMBL/GenBank/DDBJ databases">
        <authorList>
            <consortium name="Lawrence Berkeley National Laboratory"/>
            <person name="Steindorff A."/>
            <person name="Hensen N."/>
            <person name="Bonometti L."/>
            <person name="Westerberg I."/>
            <person name="Brannstrom I.O."/>
            <person name="Guillou S."/>
            <person name="Cros-Aarteil S."/>
            <person name="Calhoun S."/>
            <person name="Haridas S."/>
            <person name="Kuo A."/>
            <person name="Mondo S."/>
            <person name="Pangilinan J."/>
            <person name="Riley R."/>
            <person name="Labutti K."/>
            <person name="Andreopoulos B."/>
            <person name="Lipzen A."/>
            <person name="Chen C."/>
            <person name="Yanf M."/>
            <person name="Daum C."/>
            <person name="Ng V."/>
            <person name="Clum A."/>
            <person name="Ohm R."/>
            <person name="Martin F."/>
            <person name="Silar P."/>
            <person name="Natvig D."/>
            <person name="Lalanne C."/>
            <person name="Gautier V."/>
            <person name="Ament-Velasquez S.L."/>
            <person name="Kruys A."/>
            <person name="Hutchinson M.I."/>
            <person name="Powell A.J."/>
            <person name="Barry K."/>
            <person name="Miller A.N."/>
            <person name="Grigoriev I.V."/>
            <person name="Debuchy R."/>
            <person name="Gladieux P."/>
            <person name="Thoren M.H."/>
            <person name="Johannesson H."/>
        </authorList>
    </citation>
    <scope>NUCLEOTIDE SEQUENCE</scope>
    <source>
        <strain evidence="2">CBS 990.96</strain>
    </source>
</reference>
<dbReference type="AlphaFoldDB" id="A0AAN7BTI0"/>
<dbReference type="Pfam" id="PF04646">
    <property type="entry name" value="DUF604"/>
    <property type="match status" value="1"/>
</dbReference>
<dbReference type="EMBL" id="MU865310">
    <property type="protein sequence ID" value="KAK4229274.1"/>
    <property type="molecule type" value="Genomic_DNA"/>
</dbReference>
<evidence type="ECO:0000313" key="2">
    <source>
        <dbReference type="EMBL" id="KAK4229274.1"/>
    </source>
</evidence>
<keyword evidence="3" id="KW-1185">Reference proteome</keyword>
<dbReference type="InterPro" id="IPR006740">
    <property type="entry name" value="DUF604"/>
</dbReference>
<reference evidence="2" key="1">
    <citation type="journal article" date="2023" name="Mol. Phylogenet. Evol.">
        <title>Genome-scale phylogeny and comparative genomics of the fungal order Sordariales.</title>
        <authorList>
            <person name="Hensen N."/>
            <person name="Bonometti L."/>
            <person name="Westerberg I."/>
            <person name="Brannstrom I.O."/>
            <person name="Guillou S."/>
            <person name="Cros-Aarteil S."/>
            <person name="Calhoun S."/>
            <person name="Haridas S."/>
            <person name="Kuo A."/>
            <person name="Mondo S."/>
            <person name="Pangilinan J."/>
            <person name="Riley R."/>
            <person name="LaButti K."/>
            <person name="Andreopoulos B."/>
            <person name="Lipzen A."/>
            <person name="Chen C."/>
            <person name="Yan M."/>
            <person name="Daum C."/>
            <person name="Ng V."/>
            <person name="Clum A."/>
            <person name="Steindorff A."/>
            <person name="Ohm R.A."/>
            <person name="Martin F."/>
            <person name="Silar P."/>
            <person name="Natvig D.O."/>
            <person name="Lalanne C."/>
            <person name="Gautier V."/>
            <person name="Ament-Velasquez S.L."/>
            <person name="Kruys A."/>
            <person name="Hutchinson M.I."/>
            <person name="Powell A.J."/>
            <person name="Barry K."/>
            <person name="Miller A.N."/>
            <person name="Grigoriev I.V."/>
            <person name="Debuchy R."/>
            <person name="Gladieux P."/>
            <person name="Hiltunen Thoren M."/>
            <person name="Johannesson H."/>
        </authorList>
    </citation>
    <scope>NUCLEOTIDE SEQUENCE</scope>
    <source>
        <strain evidence="2">CBS 990.96</strain>
    </source>
</reference>
<evidence type="ECO:0000313" key="3">
    <source>
        <dbReference type="Proteomes" id="UP001301958"/>
    </source>
</evidence>
<evidence type="ECO:0000256" key="1">
    <source>
        <dbReference type="SAM" id="MobiDB-lite"/>
    </source>
</evidence>
<dbReference type="Gene3D" id="3.90.550.50">
    <property type="match status" value="1"/>
</dbReference>
<comment type="caution">
    <text evidence="2">The sequence shown here is derived from an EMBL/GenBank/DDBJ whole genome shotgun (WGS) entry which is preliminary data.</text>
</comment>
<dbReference type="Proteomes" id="UP001301958">
    <property type="component" value="Unassembled WGS sequence"/>
</dbReference>
<dbReference type="PANTHER" id="PTHR10811">
    <property type="entry name" value="FRINGE-RELATED"/>
    <property type="match status" value="1"/>
</dbReference>
<feature type="region of interest" description="Disordered" evidence="1">
    <location>
        <begin position="151"/>
        <end position="175"/>
    </location>
</feature>
<proteinExistence type="predicted"/>
<name>A0AAN7BTI0_9PEZI</name>
<evidence type="ECO:0008006" key="4">
    <source>
        <dbReference type="Google" id="ProtNLM"/>
    </source>
</evidence>
<feature type="compositionally biased region" description="Basic and acidic residues" evidence="1">
    <location>
        <begin position="152"/>
        <end position="175"/>
    </location>
</feature>
<accession>A0AAN7BTI0</accession>
<organism evidence="2 3">
    <name type="scientific">Podospora fimiseda</name>
    <dbReference type="NCBI Taxonomy" id="252190"/>
    <lineage>
        <taxon>Eukaryota</taxon>
        <taxon>Fungi</taxon>
        <taxon>Dikarya</taxon>
        <taxon>Ascomycota</taxon>
        <taxon>Pezizomycotina</taxon>
        <taxon>Sordariomycetes</taxon>
        <taxon>Sordariomycetidae</taxon>
        <taxon>Sordariales</taxon>
        <taxon>Podosporaceae</taxon>
        <taxon>Podospora</taxon>
    </lineage>
</organism>
<sequence length="464" mass="52837">MTIRVFCQPSLSLTDTFKFTRKCIKPIITPDLPRESITNISSPFFTHSSQTEISFSTCHSSSIPPLPPCDPLPLPVPPPYPQEEYPHLLFGVASTYDRVQSSLPAFKHWLSGTSARIIIIISDFSSLPPKNNLLDLEKLYRKSGIQATVLKPKPEHGYPRQDETEEEQKRREERPTSVEELHFLLVGILSQYMNHQTEWIGIIDDDTFFPSLYTLSTALSQYDHRKPVWLGALANNWHSLSLYGHQAYGGAGVFLSPPLMSSLTPHLPQCIFSSPSKTGDSLLRDCIISLTSTKLTLLPGLNQLDLRTDASGFFESSPSPLLSLHHWKSWFKSPVVQISSVTNLCGDCLLRRYKFSDETIWTNGFSVNKYKSSVLREIDFDKVEGTWERAEKEKGMFEAAYGGLRRKLKEDERKRWKLVDARFEEGKGKKGDEGRRLFRQVYVWYDKERGGKGKDGVVVVEWEV</sequence>
<gene>
    <name evidence="2" type="ORF">QBC38DRAFT_535256</name>
</gene>